<dbReference type="PANTHER" id="PTHR36855:SF1">
    <property type="entry name" value="PEROXISOME MEMBRANE ANCHOR PROTEIN PEX14P N-TERMINAL DOMAIN-CONTAINING PROTEIN"/>
    <property type="match status" value="1"/>
</dbReference>
<protein>
    <submittedName>
        <fullName evidence="4">Uncharacterized protein</fullName>
    </submittedName>
</protein>
<feature type="compositionally biased region" description="Polar residues" evidence="1">
    <location>
        <begin position="162"/>
        <end position="187"/>
    </location>
</feature>
<feature type="domain" description="Peroxisomal membrane protein PEX14-like KPWE" evidence="2">
    <location>
        <begin position="215"/>
        <end position="246"/>
    </location>
</feature>
<evidence type="ECO:0000313" key="4">
    <source>
        <dbReference type="EMBL" id="CAK7264997.1"/>
    </source>
</evidence>
<proteinExistence type="predicted"/>
<feature type="domain" description="PEX14-like helix-turn-helix" evidence="3">
    <location>
        <begin position="20"/>
        <end position="88"/>
    </location>
</feature>
<feature type="region of interest" description="Disordered" evidence="1">
    <location>
        <begin position="155"/>
        <end position="190"/>
    </location>
</feature>
<evidence type="ECO:0000259" key="3">
    <source>
        <dbReference type="Pfam" id="PF25871"/>
    </source>
</evidence>
<name>A0ABP0DA48_9PEZI</name>
<evidence type="ECO:0000256" key="1">
    <source>
        <dbReference type="SAM" id="MobiDB-lite"/>
    </source>
</evidence>
<keyword evidence="5" id="KW-1185">Reference proteome</keyword>
<organism evidence="4 5">
    <name type="scientific">Sporothrix epigloea</name>
    <dbReference type="NCBI Taxonomy" id="1892477"/>
    <lineage>
        <taxon>Eukaryota</taxon>
        <taxon>Fungi</taxon>
        <taxon>Dikarya</taxon>
        <taxon>Ascomycota</taxon>
        <taxon>Pezizomycotina</taxon>
        <taxon>Sordariomycetes</taxon>
        <taxon>Sordariomycetidae</taxon>
        <taxon>Ophiostomatales</taxon>
        <taxon>Ophiostomataceae</taxon>
        <taxon>Sporothrix</taxon>
    </lineage>
</organism>
<dbReference type="Pfam" id="PF17733">
    <property type="entry name" value="KPWE_dom"/>
    <property type="match status" value="1"/>
</dbReference>
<dbReference type="EMBL" id="CAWUON010000009">
    <property type="protein sequence ID" value="CAK7264997.1"/>
    <property type="molecule type" value="Genomic_DNA"/>
</dbReference>
<dbReference type="Proteomes" id="UP001642502">
    <property type="component" value="Unassembled WGS sequence"/>
</dbReference>
<evidence type="ECO:0000313" key="5">
    <source>
        <dbReference type="Proteomes" id="UP001642502"/>
    </source>
</evidence>
<comment type="caution">
    <text evidence="4">The sequence shown here is derived from an EMBL/GenBank/DDBJ whole genome shotgun (WGS) entry which is preliminary data.</text>
</comment>
<sequence>MASVSAPEPSTSSRPATAADFEAFDSFPWSKHRLFLLGLIETLGGPDALRPNPTHEGSATFCRIVFFRRQTGRRIDLTQYNDFRSKHPDYPSIDRRLLHALYTVAASTDGEQGVHNSVASAISDVDGKRGPPPPKLLASPSIERSRCLAEAVAAGPPINPFDGTQTRPADSGTSSSGVNVPSWQHSAPRSELRVVRESAQGGSAGSGNAGALEAPYSDKFAKVVEAIQSGKELEGIKQIPDIVVRQAVCCLTSWSPTISRIFINTLQGITPIGKLRAPRKPWERAVPISPTAAALPMSASSPSLDGTGDKQFKPIGSLVDMEFPELPAEAQDKSVNSETGIQE</sequence>
<evidence type="ECO:0000259" key="2">
    <source>
        <dbReference type="Pfam" id="PF17733"/>
    </source>
</evidence>
<gene>
    <name evidence="4" type="ORF">SEPCBS119000_001286</name>
</gene>
<accession>A0ABP0DA48</accession>
<reference evidence="4 5" key="1">
    <citation type="submission" date="2024-01" db="EMBL/GenBank/DDBJ databases">
        <authorList>
            <person name="Allen C."/>
            <person name="Tagirdzhanova G."/>
        </authorList>
    </citation>
    <scope>NUCLEOTIDE SEQUENCE [LARGE SCALE GENOMIC DNA]</scope>
    <source>
        <strain evidence="4 5">CBS 119000</strain>
    </source>
</reference>
<dbReference type="PANTHER" id="PTHR36855">
    <property type="entry name" value="CHROMOSOME 10, WHOLE GENOME SHOTGUN SEQUENCE"/>
    <property type="match status" value="1"/>
</dbReference>
<dbReference type="Pfam" id="PF25871">
    <property type="entry name" value="HTH_76"/>
    <property type="match status" value="1"/>
</dbReference>
<dbReference type="InterPro" id="IPR040554">
    <property type="entry name" value="KPWE_PEX14_dom"/>
</dbReference>
<dbReference type="InterPro" id="IPR058841">
    <property type="entry name" value="HTH_76"/>
</dbReference>